<dbReference type="Proteomes" id="UP000232122">
    <property type="component" value="Unassembled WGS sequence"/>
</dbReference>
<dbReference type="Pfam" id="PF12833">
    <property type="entry name" value="HTH_18"/>
    <property type="match status" value="1"/>
</dbReference>
<dbReference type="PANTHER" id="PTHR43280">
    <property type="entry name" value="ARAC-FAMILY TRANSCRIPTIONAL REGULATOR"/>
    <property type="match status" value="1"/>
</dbReference>
<dbReference type="PANTHER" id="PTHR43280:SF29">
    <property type="entry name" value="ARAC-FAMILY TRANSCRIPTIONAL REGULATOR"/>
    <property type="match status" value="1"/>
</dbReference>
<accession>A0A2N0B686</accession>
<feature type="transmembrane region" description="Helical" evidence="5">
    <location>
        <begin position="104"/>
        <end position="121"/>
    </location>
</feature>
<dbReference type="RefSeq" id="WP_100747015.1">
    <property type="nucleotide sequence ID" value="NZ_NPEF02000004.1"/>
</dbReference>
<evidence type="ECO:0000313" key="7">
    <source>
        <dbReference type="EMBL" id="MDV6234959.1"/>
    </source>
</evidence>
<evidence type="ECO:0000256" key="5">
    <source>
        <dbReference type="SAM" id="Phobius"/>
    </source>
</evidence>
<evidence type="ECO:0000256" key="3">
    <source>
        <dbReference type="ARBA" id="ARBA00023163"/>
    </source>
</evidence>
<proteinExistence type="predicted"/>
<keyword evidence="5" id="KW-1133">Transmembrane helix</keyword>
<dbReference type="GO" id="GO:0003700">
    <property type="term" value="F:DNA-binding transcription factor activity"/>
    <property type="evidence" value="ECO:0007669"/>
    <property type="project" value="InterPro"/>
</dbReference>
<dbReference type="AlphaFoldDB" id="A0A2N0BKE5"/>
<dbReference type="EMBL" id="NPEF02000004">
    <property type="protein sequence ID" value="MDV6234959.1"/>
    <property type="molecule type" value="Genomic_DNA"/>
</dbReference>
<dbReference type="SUPFAM" id="SSF46689">
    <property type="entry name" value="Homeodomain-like"/>
    <property type="match status" value="1"/>
</dbReference>
<dbReference type="PROSITE" id="PS01124">
    <property type="entry name" value="HTH_ARAC_FAMILY_2"/>
    <property type="match status" value="1"/>
</dbReference>
<dbReference type="GO" id="GO:0043565">
    <property type="term" value="F:sequence-specific DNA binding"/>
    <property type="evidence" value="ECO:0007669"/>
    <property type="project" value="InterPro"/>
</dbReference>
<reference evidence="7" key="3">
    <citation type="submission" date="2023-10" db="EMBL/GenBank/DDBJ databases">
        <authorList>
            <person name="Picardeau M."/>
            <person name="Thibeaux R."/>
        </authorList>
    </citation>
    <scope>NUCLEOTIDE SEQUENCE</scope>
    <source>
        <strain evidence="7">ATI7-C-A5</strain>
    </source>
</reference>
<keyword evidence="5" id="KW-0812">Transmembrane</keyword>
<evidence type="ECO:0000256" key="2">
    <source>
        <dbReference type="ARBA" id="ARBA00023125"/>
    </source>
</evidence>
<dbReference type="Gene3D" id="1.10.10.60">
    <property type="entry name" value="Homeodomain-like"/>
    <property type="match status" value="2"/>
</dbReference>
<gene>
    <name evidence="7" type="ORF">CH379_004865</name>
    <name evidence="8" type="ORF">CH379_15245</name>
</gene>
<feature type="region of interest" description="Disordered" evidence="4">
    <location>
        <begin position="374"/>
        <end position="393"/>
    </location>
</feature>
<feature type="transmembrane region" description="Helical" evidence="5">
    <location>
        <begin position="6"/>
        <end position="23"/>
    </location>
</feature>
<keyword evidence="1" id="KW-0805">Transcription regulation</keyword>
<organism evidence="8">
    <name type="scientific">Leptospira ellisii</name>
    <dbReference type="NCBI Taxonomy" id="2023197"/>
    <lineage>
        <taxon>Bacteria</taxon>
        <taxon>Pseudomonadati</taxon>
        <taxon>Spirochaetota</taxon>
        <taxon>Spirochaetia</taxon>
        <taxon>Leptospirales</taxon>
        <taxon>Leptospiraceae</taxon>
        <taxon>Leptospira</taxon>
    </lineage>
</organism>
<feature type="domain" description="HTH araC/xylS-type" evidence="6">
    <location>
        <begin position="270"/>
        <end position="369"/>
    </location>
</feature>
<evidence type="ECO:0000313" key="8">
    <source>
        <dbReference type="EMBL" id="PJZ92055.1"/>
    </source>
</evidence>
<evidence type="ECO:0000256" key="4">
    <source>
        <dbReference type="SAM" id="MobiDB-lite"/>
    </source>
</evidence>
<comment type="caution">
    <text evidence="8">The sequence shown here is derived from an EMBL/GenBank/DDBJ whole genome shotgun (WGS) entry which is preliminary data.</text>
</comment>
<dbReference type="InterPro" id="IPR009057">
    <property type="entry name" value="Homeodomain-like_sf"/>
</dbReference>
<reference evidence="8" key="1">
    <citation type="submission" date="2017-07" db="EMBL/GenBank/DDBJ databases">
        <title>Leptospira spp. isolated from tropical soils.</title>
        <authorList>
            <person name="Thibeaux R."/>
            <person name="Iraola G."/>
            <person name="Ferres I."/>
            <person name="Bierque E."/>
            <person name="Girault D."/>
            <person name="Soupe-Gilbert M.-E."/>
            <person name="Picardeau M."/>
            <person name="Goarant C."/>
        </authorList>
    </citation>
    <scope>NUCLEOTIDE SEQUENCE [LARGE SCALE GENOMIC DNA]</scope>
    <source>
        <strain evidence="8">ATI7-C-A5</strain>
    </source>
</reference>
<evidence type="ECO:0000313" key="9">
    <source>
        <dbReference type="Proteomes" id="UP000232122"/>
    </source>
</evidence>
<feature type="transmembrane region" description="Helical" evidence="5">
    <location>
        <begin position="55"/>
        <end position="77"/>
    </location>
</feature>
<dbReference type="EMBL" id="NPEF01000178">
    <property type="protein sequence ID" value="PJZ92055.1"/>
    <property type="molecule type" value="Genomic_DNA"/>
</dbReference>
<dbReference type="SMART" id="SM00342">
    <property type="entry name" value="HTH_ARAC"/>
    <property type="match status" value="1"/>
</dbReference>
<keyword evidence="2" id="KW-0238">DNA-binding</keyword>
<dbReference type="OrthoDB" id="8737373at2"/>
<feature type="compositionally biased region" description="Basic and acidic residues" evidence="4">
    <location>
        <begin position="377"/>
        <end position="393"/>
    </location>
</feature>
<feature type="transmembrane region" description="Helical" evidence="5">
    <location>
        <begin position="133"/>
        <end position="152"/>
    </location>
</feature>
<keyword evidence="5" id="KW-0472">Membrane</keyword>
<reference evidence="7 9" key="2">
    <citation type="journal article" date="2018" name="Microb. Genom.">
        <title>Deciphering the unexplored Leptospira diversity from soils uncovers genomic evolution to virulence.</title>
        <authorList>
            <person name="Thibeaux R."/>
            <person name="Iraola G."/>
            <person name="Ferres I."/>
            <person name="Bierque E."/>
            <person name="Girault D."/>
            <person name="Soupe-Gilbert M.E."/>
            <person name="Picardeau M."/>
            <person name="Goarant C."/>
        </authorList>
    </citation>
    <scope>NUCLEOTIDE SEQUENCE [LARGE SCALE GENOMIC DNA]</scope>
    <source>
        <strain evidence="7 9">ATI7-C-A5</strain>
    </source>
</reference>
<sequence length="393" mass="45095">MDNDILTVSASLYILIGAFRFRMEVGELDCYQAMLFLATGCIVWSYSNANCSAEGGLLCSVLELFFVYSSILTALVFHAFRKKMRREDPYESVCDPKDTFKDPLKIGIQSGVVAFFSYWVWRTFLKPFLPDLVVVVSAIVCFYYILILLDILFGTSMNRKEKTYLLPFLTVILTLKGFELVKQIRGISELTPLRILDDCLVLFSPVFLNEMLPSRKKKTNDFAKMIPDDSFAKIKIKEAESKSPYQYRRPEIKQNLLGNVDLAAIEKKLKYLFEVEKVFLDEDLRLPKLADEIGISLHHLSAFVNDHLGTSFSKFVNQYRVREAKRMLVEEPERRVMSVGMAVGFNSASAFHRAFYTETGHSPKSFREMYPIVPIKPKNERGEDTEDKNSEEG</sequence>
<evidence type="ECO:0000256" key="1">
    <source>
        <dbReference type="ARBA" id="ARBA00023015"/>
    </source>
</evidence>
<keyword evidence="3" id="KW-0804">Transcription</keyword>
<accession>A0A2N0BKE5</accession>
<dbReference type="InterPro" id="IPR018060">
    <property type="entry name" value="HTH_AraC"/>
</dbReference>
<keyword evidence="9" id="KW-1185">Reference proteome</keyword>
<feature type="transmembrane region" description="Helical" evidence="5">
    <location>
        <begin position="30"/>
        <end position="49"/>
    </location>
</feature>
<protein>
    <submittedName>
        <fullName evidence="7">Helix-turn-helix domain-containing protein</fullName>
    </submittedName>
</protein>
<name>A0A2N0BKE5_9LEPT</name>
<evidence type="ECO:0000259" key="6">
    <source>
        <dbReference type="PROSITE" id="PS01124"/>
    </source>
</evidence>